<reference evidence="1 2" key="1">
    <citation type="submission" date="2021-06" db="EMBL/GenBank/DDBJ databases">
        <title>Actinomycetes sequencing.</title>
        <authorList>
            <person name="Shan Q."/>
        </authorList>
    </citation>
    <scope>NUCLEOTIDE SEQUENCE [LARGE SCALE GENOMIC DNA]</scope>
    <source>
        <strain evidence="1 2">NEAU-G5</strain>
    </source>
</reference>
<protein>
    <submittedName>
        <fullName evidence="1">Uncharacterized protein</fullName>
    </submittedName>
</protein>
<evidence type="ECO:0000313" key="2">
    <source>
        <dbReference type="Proteomes" id="UP000733379"/>
    </source>
</evidence>
<proteinExistence type="predicted"/>
<gene>
    <name evidence="1" type="ORF">KO481_29895</name>
</gene>
<name>A0ABS6B5X3_9NOCA</name>
<accession>A0ABS6B5X3</accession>
<sequence length="220" mass="23428">MPARRNGSTMLEGRVVCDAPGGVTMVFRDGPGEPLAVAARGEGRGARWAILLGHKNSRYRIGYLDGGVLLAEPADETTLALRRGDGSAVGTIVRGETTTAVAATGGTLFHFVPDPGEAATRDLFRLVVLDRMGAEFGRIDLIREASGWASHRLADSMGDTYLWWDRTGGPEPVPILGARVVAEHPLDRVECDVLLTACTDMALGLRPYIAQMRSGCTVGP</sequence>
<dbReference type="EMBL" id="JAHKNI010000011">
    <property type="protein sequence ID" value="MBU3065727.1"/>
    <property type="molecule type" value="Genomic_DNA"/>
</dbReference>
<organism evidence="1 2">
    <name type="scientific">Nocardia albiluteola</name>
    <dbReference type="NCBI Taxonomy" id="2842303"/>
    <lineage>
        <taxon>Bacteria</taxon>
        <taxon>Bacillati</taxon>
        <taxon>Actinomycetota</taxon>
        <taxon>Actinomycetes</taxon>
        <taxon>Mycobacteriales</taxon>
        <taxon>Nocardiaceae</taxon>
        <taxon>Nocardia</taxon>
    </lineage>
</organism>
<evidence type="ECO:0000313" key="1">
    <source>
        <dbReference type="EMBL" id="MBU3065727.1"/>
    </source>
</evidence>
<dbReference type="Proteomes" id="UP000733379">
    <property type="component" value="Unassembled WGS sequence"/>
</dbReference>
<comment type="caution">
    <text evidence="1">The sequence shown here is derived from an EMBL/GenBank/DDBJ whole genome shotgun (WGS) entry which is preliminary data.</text>
</comment>
<keyword evidence="2" id="KW-1185">Reference proteome</keyword>
<dbReference type="RefSeq" id="WP_215921702.1">
    <property type="nucleotide sequence ID" value="NZ_JAHKNI010000011.1"/>
</dbReference>